<feature type="transmembrane region" description="Helical" evidence="5">
    <location>
        <begin position="222"/>
        <end position="241"/>
    </location>
</feature>
<dbReference type="InterPro" id="IPR000620">
    <property type="entry name" value="EamA_dom"/>
</dbReference>
<dbReference type="OrthoDB" id="9810556at2"/>
<keyword evidence="2 5" id="KW-0812">Transmembrane</keyword>
<dbReference type="Gene3D" id="1.10.3730.20">
    <property type="match status" value="2"/>
</dbReference>
<evidence type="ECO:0000313" key="7">
    <source>
        <dbReference type="EMBL" id="MRD46447.1"/>
    </source>
</evidence>
<dbReference type="PANTHER" id="PTHR32322">
    <property type="entry name" value="INNER MEMBRANE TRANSPORTER"/>
    <property type="match status" value="1"/>
</dbReference>
<dbReference type="Pfam" id="PF00892">
    <property type="entry name" value="EamA"/>
    <property type="match status" value="2"/>
</dbReference>
<evidence type="ECO:0000313" key="8">
    <source>
        <dbReference type="Proteomes" id="UP000487350"/>
    </source>
</evidence>
<dbReference type="SUPFAM" id="SSF103481">
    <property type="entry name" value="Multidrug resistance efflux transporter EmrE"/>
    <property type="match status" value="2"/>
</dbReference>
<evidence type="ECO:0000256" key="1">
    <source>
        <dbReference type="ARBA" id="ARBA00004141"/>
    </source>
</evidence>
<keyword evidence="3 5" id="KW-1133">Transmembrane helix</keyword>
<dbReference type="GO" id="GO:0016020">
    <property type="term" value="C:membrane"/>
    <property type="evidence" value="ECO:0007669"/>
    <property type="project" value="UniProtKB-SubCell"/>
</dbReference>
<dbReference type="InterPro" id="IPR037185">
    <property type="entry name" value="EmrE-like"/>
</dbReference>
<feature type="domain" description="EamA" evidence="6">
    <location>
        <begin position="2"/>
        <end position="114"/>
    </location>
</feature>
<feature type="transmembrane region" description="Helical" evidence="5">
    <location>
        <begin position="127"/>
        <end position="147"/>
    </location>
</feature>
<dbReference type="InterPro" id="IPR050638">
    <property type="entry name" value="AA-Vitamin_Transporters"/>
</dbReference>
<keyword evidence="8" id="KW-1185">Reference proteome</keyword>
<evidence type="ECO:0000259" key="6">
    <source>
        <dbReference type="Pfam" id="PF00892"/>
    </source>
</evidence>
<sequence length="277" mass="29069">MRWGVVEFGAIAVAFLRVTVATAFLLPLVVLRGHGSLLRAHWKKIFIVGVINSGIPFVCFAYALLSITTGLSAILNATVPLFGALVAWVWLKDRPTAARIAGLVIGFVGVAMLAWDEASFKPDASGLAPGLAVMACLVGTLCYGIAANAAKRYLTGLPALVTAAGSQMGSTAALALPALLYWPAKTPGIHAWLATVALGVVCTGIAYVLYFRIIERAGPARAVSVTFLVPVFAVLYGVLFLHESVTAWMLVCAAVIICGTALSAGLITMARWRGKQL</sequence>
<feature type="transmembrane region" description="Helical" evidence="5">
    <location>
        <begin position="98"/>
        <end position="115"/>
    </location>
</feature>
<dbReference type="AlphaFoldDB" id="A0A844B4I7"/>
<evidence type="ECO:0000256" key="2">
    <source>
        <dbReference type="ARBA" id="ARBA00022692"/>
    </source>
</evidence>
<feature type="transmembrane region" description="Helical" evidence="5">
    <location>
        <begin position="159"/>
        <end position="183"/>
    </location>
</feature>
<dbReference type="Proteomes" id="UP000487350">
    <property type="component" value="Unassembled WGS sequence"/>
</dbReference>
<evidence type="ECO:0000256" key="5">
    <source>
        <dbReference type="SAM" id="Phobius"/>
    </source>
</evidence>
<feature type="transmembrane region" description="Helical" evidence="5">
    <location>
        <begin position="45"/>
        <end position="65"/>
    </location>
</feature>
<name>A0A844B4I7_9BURK</name>
<dbReference type="PANTHER" id="PTHR32322:SF9">
    <property type="entry name" value="AMINO-ACID METABOLITE EFFLUX PUMP-RELATED"/>
    <property type="match status" value="1"/>
</dbReference>
<organism evidence="7 8">
    <name type="scientific">Caenimonas koreensis DSM 17982</name>
    <dbReference type="NCBI Taxonomy" id="1121255"/>
    <lineage>
        <taxon>Bacteria</taxon>
        <taxon>Pseudomonadati</taxon>
        <taxon>Pseudomonadota</taxon>
        <taxon>Betaproteobacteria</taxon>
        <taxon>Burkholderiales</taxon>
        <taxon>Comamonadaceae</taxon>
        <taxon>Caenimonas</taxon>
    </lineage>
</organism>
<accession>A0A844B4I7</accession>
<evidence type="ECO:0000256" key="3">
    <source>
        <dbReference type="ARBA" id="ARBA00022989"/>
    </source>
</evidence>
<gene>
    <name evidence="7" type="ORF">GHT07_04115</name>
</gene>
<proteinExistence type="predicted"/>
<reference evidence="7 8" key="1">
    <citation type="submission" date="2019-11" db="EMBL/GenBank/DDBJ databases">
        <title>Caenimonas koreensis gen. nov., sp. nov., isolated from activated sludge.</title>
        <authorList>
            <person name="Seung H.R."/>
        </authorList>
    </citation>
    <scope>NUCLEOTIDE SEQUENCE [LARGE SCALE GENOMIC DNA]</scope>
    <source>
        <strain evidence="7 8">EMB320</strain>
    </source>
</reference>
<feature type="transmembrane region" description="Helical" evidence="5">
    <location>
        <begin position="12"/>
        <end position="33"/>
    </location>
</feature>
<feature type="transmembrane region" description="Helical" evidence="5">
    <location>
        <begin position="189"/>
        <end position="210"/>
    </location>
</feature>
<feature type="domain" description="EamA" evidence="6">
    <location>
        <begin position="132"/>
        <end position="263"/>
    </location>
</feature>
<dbReference type="EMBL" id="WJBU01000003">
    <property type="protein sequence ID" value="MRD46447.1"/>
    <property type="molecule type" value="Genomic_DNA"/>
</dbReference>
<feature type="transmembrane region" description="Helical" evidence="5">
    <location>
        <begin position="247"/>
        <end position="270"/>
    </location>
</feature>
<comment type="subcellular location">
    <subcellularLocation>
        <location evidence="1">Membrane</location>
        <topology evidence="1">Multi-pass membrane protein</topology>
    </subcellularLocation>
</comment>
<evidence type="ECO:0000256" key="4">
    <source>
        <dbReference type="ARBA" id="ARBA00023136"/>
    </source>
</evidence>
<keyword evidence="4 5" id="KW-0472">Membrane</keyword>
<protein>
    <submittedName>
        <fullName evidence="7">EamA family transporter</fullName>
    </submittedName>
</protein>
<comment type="caution">
    <text evidence="7">The sequence shown here is derived from an EMBL/GenBank/DDBJ whole genome shotgun (WGS) entry which is preliminary data.</text>
</comment>
<feature type="transmembrane region" description="Helical" evidence="5">
    <location>
        <begin position="71"/>
        <end position="91"/>
    </location>
</feature>